<dbReference type="SUPFAM" id="SSF52540">
    <property type="entry name" value="P-loop containing nucleoside triphosphate hydrolases"/>
    <property type="match status" value="1"/>
</dbReference>
<feature type="region of interest" description="Disordered" evidence="1">
    <location>
        <begin position="78"/>
        <end position="120"/>
    </location>
</feature>
<dbReference type="CDD" id="cd00009">
    <property type="entry name" value="AAA"/>
    <property type="match status" value="1"/>
</dbReference>
<evidence type="ECO:0000256" key="1">
    <source>
        <dbReference type="SAM" id="MobiDB-lite"/>
    </source>
</evidence>
<dbReference type="RefSeq" id="WP_345678640.1">
    <property type="nucleotide sequence ID" value="NZ_BAABHS010000023.1"/>
</dbReference>
<dbReference type="Proteomes" id="UP001500466">
    <property type="component" value="Unassembled WGS sequence"/>
</dbReference>
<dbReference type="Pfam" id="PF07728">
    <property type="entry name" value="AAA_5"/>
    <property type="match status" value="1"/>
</dbReference>
<dbReference type="EMBL" id="BAABHS010000023">
    <property type="protein sequence ID" value="GAA4980976.1"/>
    <property type="molecule type" value="Genomic_DNA"/>
</dbReference>
<proteinExistence type="predicted"/>
<dbReference type="Gene3D" id="3.40.50.300">
    <property type="entry name" value="P-loop containing nucleotide triphosphate hydrolases"/>
    <property type="match status" value="1"/>
</dbReference>
<organism evidence="3 4">
    <name type="scientific">Yinghuangia aomiensis</name>
    <dbReference type="NCBI Taxonomy" id="676205"/>
    <lineage>
        <taxon>Bacteria</taxon>
        <taxon>Bacillati</taxon>
        <taxon>Actinomycetota</taxon>
        <taxon>Actinomycetes</taxon>
        <taxon>Kitasatosporales</taxon>
        <taxon>Streptomycetaceae</taxon>
        <taxon>Yinghuangia</taxon>
    </lineage>
</organism>
<dbReference type="SMART" id="SM00382">
    <property type="entry name" value="AAA"/>
    <property type="match status" value="1"/>
</dbReference>
<gene>
    <name evidence="3" type="ORF">GCM10023205_57640</name>
</gene>
<evidence type="ECO:0000313" key="4">
    <source>
        <dbReference type="Proteomes" id="UP001500466"/>
    </source>
</evidence>
<feature type="compositionally biased region" description="Pro residues" evidence="1">
    <location>
        <begin position="93"/>
        <end position="103"/>
    </location>
</feature>
<feature type="compositionally biased region" description="Low complexity" evidence="1">
    <location>
        <begin position="78"/>
        <end position="92"/>
    </location>
</feature>
<evidence type="ECO:0000313" key="3">
    <source>
        <dbReference type="EMBL" id="GAA4980976.1"/>
    </source>
</evidence>
<accession>A0ABP9HWU6</accession>
<comment type="caution">
    <text evidence="3">The sequence shown here is derived from an EMBL/GenBank/DDBJ whole genome shotgun (WGS) entry which is preliminary data.</text>
</comment>
<dbReference type="InterPro" id="IPR011704">
    <property type="entry name" value="ATPase_dyneun-rel_AAA"/>
</dbReference>
<sequence length="425" mass="45626">MTDDLEQWFIYRGPGSGGPRTLPVRWPDAPPWRRFGGIPADADAAAVPPAVPAAAPVAAHPAAPAVAPAPVAPVAVVPGARGDADAPPNGAGPKPPPLPADPPPRVDRSAADTPAAARPTLQEDYVARTFHLPAEQRTEILLAVNAAIRLRRPLLVTGPPGAGKTSLAMSIAYELDLGPVLRWGVTSRTTLRDGLYEYDALGRIHDLTLARGGIADNAGNYAEDIGNYLRLGPLGEALVPRRRPRVLLIDEFDKGDSDLANDLLHVFETGTFDIPELQRHREESVLVRTADRTGPRDRRVEVVGGRVECAEFPVVVLTSNRERDFPAAFHRRCLRLELQAPTKRDLQMLLERHTGYWAELGVAPAAYRPGDPVETFAKRAESRTLSSDQLLHTAFLDGTGAPLDPLDAAGRALLDIVMGDLHGGG</sequence>
<dbReference type="InterPro" id="IPR027417">
    <property type="entry name" value="P-loop_NTPase"/>
</dbReference>
<feature type="domain" description="AAA+ ATPase" evidence="2">
    <location>
        <begin position="150"/>
        <end position="342"/>
    </location>
</feature>
<name>A0ABP9HWU6_9ACTN</name>
<evidence type="ECO:0000259" key="2">
    <source>
        <dbReference type="SMART" id="SM00382"/>
    </source>
</evidence>
<dbReference type="InterPro" id="IPR003593">
    <property type="entry name" value="AAA+_ATPase"/>
</dbReference>
<protein>
    <recommendedName>
        <fullName evidence="2">AAA+ ATPase domain-containing protein</fullName>
    </recommendedName>
</protein>
<reference evidence="4" key="1">
    <citation type="journal article" date="2019" name="Int. J. Syst. Evol. Microbiol.">
        <title>The Global Catalogue of Microorganisms (GCM) 10K type strain sequencing project: providing services to taxonomists for standard genome sequencing and annotation.</title>
        <authorList>
            <consortium name="The Broad Institute Genomics Platform"/>
            <consortium name="The Broad Institute Genome Sequencing Center for Infectious Disease"/>
            <person name="Wu L."/>
            <person name="Ma J."/>
        </authorList>
    </citation>
    <scope>NUCLEOTIDE SEQUENCE [LARGE SCALE GENOMIC DNA]</scope>
    <source>
        <strain evidence="4">JCM 17986</strain>
    </source>
</reference>
<keyword evidence="4" id="KW-1185">Reference proteome</keyword>